<keyword evidence="1" id="KW-1133">Transmembrane helix</keyword>
<dbReference type="AlphaFoldDB" id="A0A2R8AC86"/>
<feature type="transmembrane region" description="Helical" evidence="1">
    <location>
        <begin position="75"/>
        <end position="94"/>
    </location>
</feature>
<organism evidence="2 3">
    <name type="scientific">Pontivivens insulae</name>
    <dbReference type="NCBI Taxonomy" id="1639689"/>
    <lineage>
        <taxon>Bacteria</taxon>
        <taxon>Pseudomonadati</taxon>
        <taxon>Pseudomonadota</taxon>
        <taxon>Alphaproteobacteria</taxon>
        <taxon>Rhodobacterales</taxon>
        <taxon>Paracoccaceae</taxon>
        <taxon>Pontivivens</taxon>
    </lineage>
</organism>
<accession>A0A2R8AC86</accession>
<evidence type="ECO:0000256" key="1">
    <source>
        <dbReference type="SAM" id="Phobius"/>
    </source>
</evidence>
<dbReference type="RefSeq" id="WP_108782371.1">
    <property type="nucleotide sequence ID" value="NZ_OMKW01000002.1"/>
</dbReference>
<feature type="transmembrane region" description="Helical" evidence="1">
    <location>
        <begin position="49"/>
        <end position="69"/>
    </location>
</feature>
<feature type="transmembrane region" description="Helical" evidence="1">
    <location>
        <begin position="101"/>
        <end position="121"/>
    </location>
</feature>
<evidence type="ECO:0000313" key="2">
    <source>
        <dbReference type="EMBL" id="SPF29695.1"/>
    </source>
</evidence>
<reference evidence="2 3" key="1">
    <citation type="submission" date="2018-03" db="EMBL/GenBank/DDBJ databases">
        <authorList>
            <person name="Keele B.F."/>
        </authorList>
    </citation>
    <scope>NUCLEOTIDE SEQUENCE [LARGE SCALE GENOMIC DNA]</scope>
    <source>
        <strain evidence="2 3">CeCT 8812</strain>
    </source>
</reference>
<evidence type="ECO:0008006" key="4">
    <source>
        <dbReference type="Google" id="ProtNLM"/>
    </source>
</evidence>
<dbReference type="OrthoDB" id="5297436at2"/>
<feature type="transmembrane region" description="Helical" evidence="1">
    <location>
        <begin position="6"/>
        <end position="28"/>
    </location>
</feature>
<protein>
    <recommendedName>
        <fullName evidence="4">DUF3429 domain-containing protein</fullName>
    </recommendedName>
</protein>
<feature type="transmembrane region" description="Helical" evidence="1">
    <location>
        <begin position="127"/>
        <end position="150"/>
    </location>
</feature>
<keyword evidence="1" id="KW-0812">Transmembrane</keyword>
<dbReference type="Proteomes" id="UP000244932">
    <property type="component" value="Unassembled WGS sequence"/>
</dbReference>
<dbReference type="EMBL" id="OMKW01000002">
    <property type="protein sequence ID" value="SPF29695.1"/>
    <property type="molecule type" value="Genomic_DNA"/>
</dbReference>
<proteinExistence type="predicted"/>
<keyword evidence="1" id="KW-0472">Membrane</keyword>
<dbReference type="Pfam" id="PF11911">
    <property type="entry name" value="DUF3429"/>
    <property type="match status" value="1"/>
</dbReference>
<evidence type="ECO:0000313" key="3">
    <source>
        <dbReference type="Proteomes" id="UP000244932"/>
    </source>
</evidence>
<dbReference type="InterPro" id="IPR021836">
    <property type="entry name" value="DUF3429"/>
</dbReference>
<dbReference type="PANTHER" id="PTHR15887:SF1">
    <property type="entry name" value="TRANSMEMBRANE PROTEIN 69"/>
    <property type="match status" value="1"/>
</dbReference>
<name>A0A2R8AC86_9RHOB</name>
<sequence>MKNIPIPALILGFAGLIPFLYGAALVVLPAATLPSIAQFNGTPDGGRALLALYGTIILCFMAGCLWGFASRHGRKPSWVELGLTVTPPLILLFMMGPSEKAACLLLTYLFALLLLIDSYFAKRTIVVYWWLSLRIPLTIVVSICLLTGAFL</sequence>
<dbReference type="PANTHER" id="PTHR15887">
    <property type="entry name" value="TRANSMEMBRANE PROTEIN 69"/>
    <property type="match status" value="1"/>
</dbReference>
<gene>
    <name evidence="2" type="ORF">POI8812_02011</name>
</gene>
<keyword evidence="3" id="KW-1185">Reference proteome</keyword>